<organism evidence="1 2">
    <name type="scientific">Dentiscutata erythropus</name>
    <dbReference type="NCBI Taxonomy" id="1348616"/>
    <lineage>
        <taxon>Eukaryota</taxon>
        <taxon>Fungi</taxon>
        <taxon>Fungi incertae sedis</taxon>
        <taxon>Mucoromycota</taxon>
        <taxon>Glomeromycotina</taxon>
        <taxon>Glomeromycetes</taxon>
        <taxon>Diversisporales</taxon>
        <taxon>Gigasporaceae</taxon>
        <taxon>Dentiscutata</taxon>
    </lineage>
</organism>
<dbReference type="AlphaFoldDB" id="A0A9N8ZHF7"/>
<comment type="caution">
    <text evidence="1">The sequence shown here is derived from an EMBL/GenBank/DDBJ whole genome shotgun (WGS) entry which is preliminary data.</text>
</comment>
<reference evidence="1" key="1">
    <citation type="submission" date="2021-06" db="EMBL/GenBank/DDBJ databases">
        <authorList>
            <person name="Kallberg Y."/>
            <person name="Tangrot J."/>
            <person name="Rosling A."/>
        </authorList>
    </citation>
    <scope>NUCLEOTIDE SEQUENCE</scope>
    <source>
        <strain evidence="1">MA453B</strain>
    </source>
</reference>
<accession>A0A9N8ZHF7</accession>
<name>A0A9N8ZHF7_9GLOM</name>
<dbReference type="EMBL" id="CAJVPY010000864">
    <property type="protein sequence ID" value="CAG8495923.1"/>
    <property type="molecule type" value="Genomic_DNA"/>
</dbReference>
<protein>
    <submittedName>
        <fullName evidence="1">28673_t:CDS:1</fullName>
    </submittedName>
</protein>
<evidence type="ECO:0000313" key="2">
    <source>
        <dbReference type="Proteomes" id="UP000789405"/>
    </source>
</evidence>
<keyword evidence="2" id="KW-1185">Reference proteome</keyword>
<dbReference type="Proteomes" id="UP000789405">
    <property type="component" value="Unassembled WGS sequence"/>
</dbReference>
<proteinExistence type="predicted"/>
<evidence type="ECO:0000313" key="1">
    <source>
        <dbReference type="EMBL" id="CAG8495923.1"/>
    </source>
</evidence>
<gene>
    <name evidence="1" type="ORF">DERYTH_LOCUS2650</name>
</gene>
<sequence length="147" mass="17008">MSENSQITKKSIQDISQSLIENTPTTHDCDTLTCDLTNVEEDMNAHVEVLESFFHRILDDIKNNIKANNKTNYRLYHVVNFDQAISSEKIITNRKDINGLILKFGDNLVLSHQEDQNIYSSVFCHIIADIYYEQLPIMLIGKYKINQ</sequence>